<dbReference type="Gene3D" id="1.10.10.60">
    <property type="entry name" value="Homeodomain-like"/>
    <property type="match status" value="1"/>
</dbReference>
<feature type="region of interest" description="Disordered" evidence="1">
    <location>
        <begin position="1"/>
        <end position="23"/>
    </location>
</feature>
<feature type="compositionally biased region" description="Basic and acidic residues" evidence="1">
    <location>
        <begin position="295"/>
        <end position="318"/>
    </location>
</feature>
<feature type="compositionally biased region" description="Basic residues" evidence="1">
    <location>
        <begin position="319"/>
        <end position="328"/>
    </location>
</feature>
<dbReference type="InterPro" id="IPR044822">
    <property type="entry name" value="Myb_DNA-bind_4"/>
</dbReference>
<evidence type="ECO:0000313" key="4">
    <source>
        <dbReference type="Proteomes" id="UP000275408"/>
    </source>
</evidence>
<dbReference type="Proteomes" id="UP000275408">
    <property type="component" value="Unassembled WGS sequence"/>
</dbReference>
<proteinExistence type="predicted"/>
<dbReference type="PROSITE" id="PS50090">
    <property type="entry name" value="MYB_LIKE"/>
    <property type="match status" value="1"/>
</dbReference>
<dbReference type="AlphaFoldDB" id="A0A3M6TKB7"/>
<name>A0A3M6TKB7_POCDA</name>
<gene>
    <name evidence="3" type="ORF">pdam_00019636</name>
</gene>
<feature type="compositionally biased region" description="Polar residues" evidence="1">
    <location>
        <begin position="238"/>
        <end position="253"/>
    </location>
</feature>
<protein>
    <recommendedName>
        <fullName evidence="2">Myb-like domain-containing protein</fullName>
    </recommendedName>
</protein>
<dbReference type="Pfam" id="PF13837">
    <property type="entry name" value="Myb_DNA-bind_4"/>
    <property type="match status" value="1"/>
</dbReference>
<evidence type="ECO:0000256" key="1">
    <source>
        <dbReference type="SAM" id="MobiDB-lite"/>
    </source>
</evidence>
<feature type="region of interest" description="Disordered" evidence="1">
    <location>
        <begin position="54"/>
        <end position="92"/>
    </location>
</feature>
<comment type="caution">
    <text evidence="3">The sequence shown here is derived from an EMBL/GenBank/DDBJ whole genome shotgun (WGS) entry which is preliminary data.</text>
</comment>
<evidence type="ECO:0000259" key="2">
    <source>
        <dbReference type="PROSITE" id="PS50090"/>
    </source>
</evidence>
<keyword evidence="4" id="KW-1185">Reference proteome</keyword>
<dbReference type="InterPro" id="IPR001005">
    <property type="entry name" value="SANT/Myb"/>
</dbReference>
<organism evidence="3 4">
    <name type="scientific">Pocillopora damicornis</name>
    <name type="common">Cauliflower coral</name>
    <name type="synonym">Millepora damicornis</name>
    <dbReference type="NCBI Taxonomy" id="46731"/>
    <lineage>
        <taxon>Eukaryota</taxon>
        <taxon>Metazoa</taxon>
        <taxon>Cnidaria</taxon>
        <taxon>Anthozoa</taxon>
        <taxon>Hexacorallia</taxon>
        <taxon>Scleractinia</taxon>
        <taxon>Astrocoeniina</taxon>
        <taxon>Pocilloporidae</taxon>
        <taxon>Pocillopora</taxon>
    </lineage>
</organism>
<dbReference type="EMBL" id="RCHS01003432">
    <property type="protein sequence ID" value="RMX41883.1"/>
    <property type="molecule type" value="Genomic_DNA"/>
</dbReference>
<feature type="region of interest" description="Disordered" evidence="1">
    <location>
        <begin position="197"/>
        <end position="268"/>
    </location>
</feature>
<sequence length="395" mass="45232">MEQNKDTFLNYYRSQTERQDPQQEYSRMRMMYFPYYPQLQYAVPPFYGSQLQGAQEIHSSSVRPHSDLPGSQLQESSHSSSSSTGPKKKNGWTDTEEKILVELFGENEDKLQYKAFSSPEWLSIARQLHSRCKEQNVDSDKTPQQCKNKLANLTNFLRSTGYSRGGDVPSYNESEESEEIIPEHFNDMDEILGKRESMNPRHVPKSSHVPDSESPEMSELERDILEKDALDEEICQAAQKQRQGTAQNVSPPSECTVPSDGDESNKDQSLAFAESLFFKSKGKNKKPLASTQVLKRREADVGKKLPRKHATDAAERPSKKGTKKKGKARSSGVDEPTLISFPERSQERDEAFMEQMDEAEREYRKDQQKFSMDTLAMLGNILRDISERKRMNTLF</sequence>
<accession>A0A3M6TKB7</accession>
<evidence type="ECO:0000313" key="3">
    <source>
        <dbReference type="EMBL" id="RMX41883.1"/>
    </source>
</evidence>
<feature type="non-terminal residue" evidence="3">
    <location>
        <position position="395"/>
    </location>
</feature>
<feature type="region of interest" description="Disordered" evidence="1">
    <location>
        <begin position="283"/>
        <end position="367"/>
    </location>
</feature>
<feature type="domain" description="Myb-like" evidence="2">
    <location>
        <begin position="84"/>
        <end position="154"/>
    </location>
</feature>
<feature type="compositionally biased region" description="Basic and acidic residues" evidence="1">
    <location>
        <begin position="219"/>
        <end position="228"/>
    </location>
</feature>
<feature type="compositionally biased region" description="Polar residues" evidence="1">
    <location>
        <begin position="54"/>
        <end position="75"/>
    </location>
</feature>
<reference evidence="3 4" key="1">
    <citation type="journal article" date="2018" name="Sci. Rep.">
        <title>Comparative analysis of the Pocillopora damicornis genome highlights role of immune system in coral evolution.</title>
        <authorList>
            <person name="Cunning R."/>
            <person name="Bay R.A."/>
            <person name="Gillette P."/>
            <person name="Baker A.C."/>
            <person name="Traylor-Knowles N."/>
        </authorList>
    </citation>
    <scope>NUCLEOTIDE SEQUENCE [LARGE SCALE GENOMIC DNA]</scope>
    <source>
        <strain evidence="3">RSMAS</strain>
        <tissue evidence="3">Whole animal</tissue>
    </source>
</reference>